<protein>
    <submittedName>
        <fullName evidence="2">Uncharacterized protein</fullName>
    </submittedName>
</protein>
<gene>
    <name evidence="2" type="ORF">MBSD_1709</name>
</gene>
<organism evidence="2">
    <name type="scientific">Mizugakiibacter sediminis</name>
    <dbReference type="NCBI Taxonomy" id="1475481"/>
    <lineage>
        <taxon>Bacteria</taxon>
        <taxon>Pseudomonadati</taxon>
        <taxon>Pseudomonadota</taxon>
        <taxon>Gammaproteobacteria</taxon>
        <taxon>Lysobacterales</taxon>
        <taxon>Rhodanobacteraceae</taxon>
        <taxon>Mizugakiibacter</taxon>
    </lineage>
</organism>
<name>A0A0U1PA55_9GAMM</name>
<dbReference type="EMBL" id="DF952379">
    <property type="protein sequence ID" value="GAN45169.1"/>
    <property type="molecule type" value="Genomic_DNA"/>
</dbReference>
<feature type="region of interest" description="Disordered" evidence="1">
    <location>
        <begin position="40"/>
        <end position="71"/>
    </location>
</feature>
<accession>A0A0U1PA55</accession>
<dbReference type="AlphaFoldDB" id="A0A0U1PA55"/>
<feature type="compositionally biased region" description="Low complexity" evidence="1">
    <location>
        <begin position="91"/>
        <end position="100"/>
    </location>
</feature>
<reference evidence="2" key="1">
    <citation type="submission" date="2015-03" db="EMBL/GenBank/DDBJ databases">
        <title>Draft genome sequence of Mizugakiibacter sediminis skMP5.</title>
        <authorList>
            <person name="Watanabe T."/>
            <person name="Kojima H."/>
            <person name="Fukui M."/>
        </authorList>
    </citation>
    <scope>NUCLEOTIDE SEQUENCE</scope>
    <source>
        <strain evidence="2">SkMP5</strain>
    </source>
</reference>
<feature type="compositionally biased region" description="Polar residues" evidence="1">
    <location>
        <begin position="102"/>
        <end position="112"/>
    </location>
</feature>
<feature type="compositionally biased region" description="Basic residues" evidence="1">
    <location>
        <begin position="53"/>
        <end position="62"/>
    </location>
</feature>
<evidence type="ECO:0000256" key="1">
    <source>
        <dbReference type="SAM" id="MobiDB-lite"/>
    </source>
</evidence>
<evidence type="ECO:0000313" key="2">
    <source>
        <dbReference type="EMBL" id="GAN45169.1"/>
    </source>
</evidence>
<proteinExistence type="predicted"/>
<sequence length="112" mass="11664">MVPARAASQPTSGQPAISALATKQAARWLCSRVMSSQETWLATNSTGSGSGVPRRRARKPKMRSSPVDHQRTRRWLNGSCVAVAARAGSSATTSASGMATITCKSSSGTRTA</sequence>
<dbReference type="HOGENOM" id="CLU_2143023_0_0_6"/>
<feature type="region of interest" description="Disordered" evidence="1">
    <location>
        <begin position="91"/>
        <end position="112"/>
    </location>
</feature>